<keyword evidence="6 12" id="KW-0418">Kinase</keyword>
<sequence>MTADSFLIVVLTALVCAAIVGLGASVLLRLLRRRSLVLQICVVALAAVLSVVGGMVAVTAGMLVDDAGLTAFLSVAAVSALVSLVMAAMLGMTLVRGSRELGRYAASMGEEAAVEPGRPTSTEFAQLARELSAANRRLADARDRMEAQERSRRELIAWMSHDLRTPLAGIRAMAESLEDGMVDDVHRYFRQIRVQANRLNGMVDDLFELSRINSGSLELAVERVSLYDVVSDTVAELGPVAQARKVDLRGVTAHDDLVVQGDPRELSRVVGNLVMNAIQQSLPGGRIVISAHRDSGNLAVLSVEDTAGGIPEADLPRVFDAGWRSTGSRTPRAYGASAAAKAALGPDFPAASAEAAAPDPAVQAEGSHDGGYASGGGGAGLGLAIVRGIVRAHDGDVTVQNIDGGCRFDVILPYSKPVAS</sequence>
<dbReference type="AlphaFoldDB" id="A0A154V2P1"/>
<evidence type="ECO:0000313" key="13">
    <source>
        <dbReference type="Proteomes" id="UP000076218"/>
    </source>
</evidence>
<dbReference type="InterPro" id="IPR005467">
    <property type="entry name" value="His_kinase_dom"/>
</dbReference>
<evidence type="ECO:0000256" key="2">
    <source>
        <dbReference type="ARBA" id="ARBA00004236"/>
    </source>
</evidence>
<keyword evidence="4" id="KW-0597">Phosphoprotein</keyword>
<dbReference type="CDD" id="cd00082">
    <property type="entry name" value="HisKA"/>
    <property type="match status" value="1"/>
</dbReference>
<dbReference type="STRING" id="31965.AWH51_07090"/>
<dbReference type="EC" id="2.7.13.3" evidence="3"/>
<dbReference type="Pfam" id="PF00512">
    <property type="entry name" value="HisKA"/>
    <property type="match status" value="1"/>
</dbReference>
<dbReference type="InterPro" id="IPR003661">
    <property type="entry name" value="HisK_dim/P_dom"/>
</dbReference>
<feature type="transmembrane region" description="Helical" evidence="10">
    <location>
        <begin position="40"/>
        <end position="63"/>
    </location>
</feature>
<dbReference type="PANTHER" id="PTHR43711">
    <property type="entry name" value="TWO-COMPONENT HISTIDINE KINASE"/>
    <property type="match status" value="1"/>
</dbReference>
<feature type="transmembrane region" description="Helical" evidence="10">
    <location>
        <begin position="6"/>
        <end position="28"/>
    </location>
</feature>
<keyword evidence="8" id="KW-0175">Coiled coil</keyword>
<feature type="domain" description="Histidine kinase" evidence="11">
    <location>
        <begin position="158"/>
        <end position="416"/>
    </location>
</feature>
<evidence type="ECO:0000256" key="1">
    <source>
        <dbReference type="ARBA" id="ARBA00000085"/>
    </source>
</evidence>
<evidence type="ECO:0000256" key="9">
    <source>
        <dbReference type="SAM" id="MobiDB-lite"/>
    </source>
</evidence>
<evidence type="ECO:0000256" key="3">
    <source>
        <dbReference type="ARBA" id="ARBA00012438"/>
    </source>
</evidence>
<comment type="caution">
    <text evidence="12">The sequence shown here is derived from an EMBL/GenBank/DDBJ whole genome shotgun (WGS) entry which is preliminary data.</text>
</comment>
<dbReference type="PANTHER" id="PTHR43711:SF1">
    <property type="entry name" value="HISTIDINE KINASE 1"/>
    <property type="match status" value="1"/>
</dbReference>
<dbReference type="InterPro" id="IPR004358">
    <property type="entry name" value="Sig_transdc_His_kin-like_C"/>
</dbReference>
<dbReference type="Proteomes" id="UP000076218">
    <property type="component" value="Unassembled WGS sequence"/>
</dbReference>
<feature type="transmembrane region" description="Helical" evidence="10">
    <location>
        <begin position="69"/>
        <end position="95"/>
    </location>
</feature>
<evidence type="ECO:0000313" key="12">
    <source>
        <dbReference type="EMBL" id="KZC95577.1"/>
    </source>
</evidence>
<evidence type="ECO:0000256" key="5">
    <source>
        <dbReference type="ARBA" id="ARBA00022679"/>
    </source>
</evidence>
<organism evidence="12 13">
    <name type="scientific">Clavibacter tessellarius</name>
    <dbReference type="NCBI Taxonomy" id="31965"/>
    <lineage>
        <taxon>Bacteria</taxon>
        <taxon>Bacillati</taxon>
        <taxon>Actinomycetota</taxon>
        <taxon>Actinomycetes</taxon>
        <taxon>Micrococcales</taxon>
        <taxon>Microbacteriaceae</taxon>
        <taxon>Clavibacter</taxon>
    </lineage>
</organism>
<dbReference type="InterPro" id="IPR036097">
    <property type="entry name" value="HisK_dim/P_sf"/>
</dbReference>
<dbReference type="SMART" id="SM00387">
    <property type="entry name" value="HATPase_c"/>
    <property type="match status" value="1"/>
</dbReference>
<proteinExistence type="predicted"/>
<evidence type="ECO:0000256" key="6">
    <source>
        <dbReference type="ARBA" id="ARBA00022777"/>
    </source>
</evidence>
<dbReference type="Gene3D" id="3.30.565.10">
    <property type="entry name" value="Histidine kinase-like ATPase, C-terminal domain"/>
    <property type="match status" value="1"/>
</dbReference>
<dbReference type="EMBL" id="LQXA01000020">
    <property type="protein sequence ID" value="KZC95577.1"/>
    <property type="molecule type" value="Genomic_DNA"/>
</dbReference>
<evidence type="ECO:0000256" key="4">
    <source>
        <dbReference type="ARBA" id="ARBA00022553"/>
    </source>
</evidence>
<dbReference type="Pfam" id="PF02518">
    <property type="entry name" value="HATPase_c"/>
    <property type="match status" value="2"/>
</dbReference>
<dbReference type="PROSITE" id="PS50109">
    <property type="entry name" value="HIS_KIN"/>
    <property type="match status" value="1"/>
</dbReference>
<evidence type="ECO:0000256" key="10">
    <source>
        <dbReference type="SAM" id="Phobius"/>
    </source>
</evidence>
<name>A0A154V2P1_9MICO</name>
<gene>
    <name evidence="12" type="ORF">AWH51_07090</name>
</gene>
<dbReference type="SMART" id="SM00388">
    <property type="entry name" value="HisKA"/>
    <property type="match status" value="1"/>
</dbReference>
<dbReference type="GO" id="GO:0000155">
    <property type="term" value="F:phosphorelay sensor kinase activity"/>
    <property type="evidence" value="ECO:0007669"/>
    <property type="project" value="InterPro"/>
</dbReference>
<feature type="region of interest" description="Disordered" evidence="9">
    <location>
        <begin position="351"/>
        <end position="370"/>
    </location>
</feature>
<protein>
    <recommendedName>
        <fullName evidence="3">histidine kinase</fullName>
        <ecNumber evidence="3">2.7.13.3</ecNumber>
    </recommendedName>
</protein>
<reference evidence="12 13" key="1">
    <citation type="submission" date="2016-01" db="EMBL/GenBank/DDBJ databases">
        <title>Draft genome sequence of Clavibacter michiganensis subsp. tessellarius DOAB 609.</title>
        <authorList>
            <person name="Tambong J.T."/>
        </authorList>
    </citation>
    <scope>NUCLEOTIDE SEQUENCE [LARGE SCALE GENOMIC DNA]</scope>
    <source>
        <strain evidence="12 13">DOAB 609</strain>
    </source>
</reference>
<dbReference type="RefSeq" id="WP_063071056.1">
    <property type="nucleotide sequence ID" value="NZ_LQXA01000020.1"/>
</dbReference>
<evidence type="ECO:0000259" key="11">
    <source>
        <dbReference type="PROSITE" id="PS50109"/>
    </source>
</evidence>
<accession>A0A154V2P1</accession>
<dbReference type="Gene3D" id="1.10.287.130">
    <property type="match status" value="1"/>
</dbReference>
<feature type="coiled-coil region" evidence="8">
    <location>
        <begin position="124"/>
        <end position="151"/>
    </location>
</feature>
<keyword evidence="10" id="KW-1133">Transmembrane helix</keyword>
<dbReference type="OrthoDB" id="9806130at2"/>
<dbReference type="InterPro" id="IPR003594">
    <property type="entry name" value="HATPase_dom"/>
</dbReference>
<keyword evidence="5" id="KW-0808">Transferase</keyword>
<keyword evidence="7" id="KW-0902">Two-component regulatory system</keyword>
<dbReference type="SUPFAM" id="SSF55874">
    <property type="entry name" value="ATPase domain of HSP90 chaperone/DNA topoisomerase II/histidine kinase"/>
    <property type="match status" value="2"/>
</dbReference>
<comment type="subcellular location">
    <subcellularLocation>
        <location evidence="2">Cell membrane</location>
    </subcellularLocation>
</comment>
<evidence type="ECO:0000256" key="8">
    <source>
        <dbReference type="SAM" id="Coils"/>
    </source>
</evidence>
<comment type="catalytic activity">
    <reaction evidence="1">
        <text>ATP + protein L-histidine = ADP + protein N-phospho-L-histidine.</text>
        <dbReference type="EC" id="2.7.13.3"/>
    </reaction>
</comment>
<dbReference type="InterPro" id="IPR050736">
    <property type="entry name" value="Sensor_HK_Regulatory"/>
</dbReference>
<dbReference type="GO" id="GO:0005886">
    <property type="term" value="C:plasma membrane"/>
    <property type="evidence" value="ECO:0007669"/>
    <property type="project" value="UniProtKB-SubCell"/>
</dbReference>
<feature type="compositionally biased region" description="Low complexity" evidence="9">
    <location>
        <begin position="351"/>
        <end position="364"/>
    </location>
</feature>
<dbReference type="SUPFAM" id="SSF47384">
    <property type="entry name" value="Homodimeric domain of signal transducing histidine kinase"/>
    <property type="match status" value="1"/>
</dbReference>
<keyword evidence="10" id="KW-0472">Membrane</keyword>
<dbReference type="InterPro" id="IPR036890">
    <property type="entry name" value="HATPase_C_sf"/>
</dbReference>
<keyword evidence="10" id="KW-0812">Transmembrane</keyword>
<evidence type="ECO:0000256" key="7">
    <source>
        <dbReference type="ARBA" id="ARBA00023012"/>
    </source>
</evidence>
<dbReference type="PRINTS" id="PR00344">
    <property type="entry name" value="BCTRLSENSOR"/>
</dbReference>